<gene>
    <name evidence="1" type="ORF">DWX53_15000</name>
</gene>
<dbReference type="AlphaFoldDB" id="A0A412MAQ3"/>
<sequence>MDNTNLKYEDIINLPHPVSKRHKPMPVENRAAQFAPFAALTGHQAAIEEAARVTDVRMELDEEMKEQLNVKLQKSVSEPGQRIQIVYYVPDGRKSGGSYMTKTGIVKKIDEYQKILVLEDGSKIPIEDIREIE</sequence>
<comment type="caution">
    <text evidence="1">The sequence shown here is derived from an EMBL/GenBank/DDBJ whole genome shotgun (WGS) entry which is preliminary data.</text>
</comment>
<dbReference type="Proteomes" id="UP000283630">
    <property type="component" value="Unassembled WGS sequence"/>
</dbReference>
<dbReference type="EMBL" id="QRWH01000022">
    <property type="protein sequence ID" value="RGT06796.1"/>
    <property type="molecule type" value="Genomic_DNA"/>
</dbReference>
<evidence type="ECO:0000313" key="1">
    <source>
        <dbReference type="EMBL" id="RGT06796.1"/>
    </source>
</evidence>
<name>A0A412MAQ3_9FIRM</name>
<evidence type="ECO:0000313" key="2">
    <source>
        <dbReference type="Proteomes" id="UP000283630"/>
    </source>
</evidence>
<evidence type="ECO:0008006" key="3">
    <source>
        <dbReference type="Google" id="ProtNLM"/>
    </source>
</evidence>
<accession>A0A412MAQ3</accession>
<protein>
    <recommendedName>
        <fullName evidence="3">YolD-like family protein</fullName>
    </recommendedName>
</protein>
<reference evidence="1 2" key="1">
    <citation type="submission" date="2018-08" db="EMBL/GenBank/DDBJ databases">
        <title>A genome reference for cultivated species of the human gut microbiota.</title>
        <authorList>
            <person name="Zou Y."/>
            <person name="Xue W."/>
            <person name="Luo G."/>
        </authorList>
    </citation>
    <scope>NUCLEOTIDE SEQUENCE [LARGE SCALE GENOMIC DNA]</scope>
    <source>
        <strain evidence="1 2">AF19-4AC</strain>
    </source>
</reference>
<proteinExistence type="predicted"/>
<organism evidence="1 2">
    <name type="scientific">Dorea formicigenerans</name>
    <dbReference type="NCBI Taxonomy" id="39486"/>
    <lineage>
        <taxon>Bacteria</taxon>
        <taxon>Bacillati</taxon>
        <taxon>Bacillota</taxon>
        <taxon>Clostridia</taxon>
        <taxon>Lachnospirales</taxon>
        <taxon>Lachnospiraceae</taxon>
        <taxon>Dorea</taxon>
    </lineage>
</organism>